<gene>
    <name evidence="9" type="ORF">HALTITAN_0932</name>
</gene>
<protein>
    <recommendedName>
        <fullName evidence="8">Probable membrane transporter protein</fullName>
    </recommendedName>
</protein>
<dbReference type="AlphaFoldDB" id="L9UCI2"/>
<sequence length="283" mass="30303">MPCLAFARRLFRQNLILKKINTHSCRLRGGCALKRAGNLMLLIAFIALLVAGIVKGAIGSGVPVIVVPILTMLYDVQLAIALLVAPNLFSNALQVWQYRRHLLPLRFLAAFSIAGGLGIVLGTWGLVVLSPEILSLGVAGVIVLYLIIKVMKRRIALPFNIAARLVIPIGLLAGVLQGAAGMSAPASVTFLNAMQLKRSVFIGSISVFFVAITSVQIPALLNAGILTLERFLFSILALVVILAAMPLGARLGNRLPHRWFDNLVMLLLASIAGKIFIDTLMAG</sequence>
<evidence type="ECO:0000256" key="5">
    <source>
        <dbReference type="ARBA" id="ARBA00022692"/>
    </source>
</evidence>
<keyword evidence="4 8" id="KW-1003">Cell membrane</keyword>
<evidence type="ECO:0000256" key="2">
    <source>
        <dbReference type="ARBA" id="ARBA00009142"/>
    </source>
</evidence>
<evidence type="ECO:0000256" key="4">
    <source>
        <dbReference type="ARBA" id="ARBA00022475"/>
    </source>
</evidence>
<feature type="transmembrane region" description="Helical" evidence="8">
    <location>
        <begin position="200"/>
        <end position="221"/>
    </location>
</feature>
<dbReference type="InterPro" id="IPR002781">
    <property type="entry name" value="TM_pro_TauE-like"/>
</dbReference>
<keyword evidence="6 8" id="KW-1133">Transmembrane helix</keyword>
<proteinExistence type="inferred from homology"/>
<dbReference type="PANTHER" id="PTHR30269:SF37">
    <property type="entry name" value="MEMBRANE TRANSPORTER PROTEIN"/>
    <property type="match status" value="1"/>
</dbReference>
<keyword evidence="7 8" id="KW-0472">Membrane</keyword>
<keyword evidence="5 8" id="KW-0812">Transmembrane</keyword>
<evidence type="ECO:0000256" key="6">
    <source>
        <dbReference type="ARBA" id="ARBA00022989"/>
    </source>
</evidence>
<comment type="similarity">
    <text evidence="2 8">Belongs to the 4-toluene sulfonate uptake permease (TSUP) (TC 2.A.102) family.</text>
</comment>
<comment type="subcellular location">
    <subcellularLocation>
        <location evidence="1 8">Cell membrane</location>
        <topology evidence="1 8">Multi-pass membrane protein</topology>
    </subcellularLocation>
</comment>
<reference evidence="9 10" key="1">
    <citation type="journal article" date="2013" name="Genome Announc.">
        <title>Draft Genome of the Marine Gammaproteobacterium Halomonas titanicae.</title>
        <authorList>
            <person name="Sanchez-Porro C."/>
            <person name="de la Haba R.R."/>
            <person name="Cruz-Hernandez N."/>
            <person name="Gonzalez J.M."/>
            <person name="Reyes-Guirao C."/>
            <person name="Navarro-Sampedro L."/>
            <person name="Carballo M."/>
            <person name="Ventosa A."/>
        </authorList>
    </citation>
    <scope>NUCLEOTIDE SEQUENCE [LARGE SCALE GENOMIC DNA]</scope>
    <source>
        <strain evidence="9 10">BH1</strain>
    </source>
</reference>
<evidence type="ECO:0000256" key="3">
    <source>
        <dbReference type="ARBA" id="ARBA00022448"/>
    </source>
</evidence>
<dbReference type="InterPro" id="IPR052017">
    <property type="entry name" value="TSUP"/>
</dbReference>
<feature type="transmembrane region" description="Helical" evidence="8">
    <location>
        <begin position="133"/>
        <end position="150"/>
    </location>
</feature>
<feature type="transmembrane region" description="Helical" evidence="8">
    <location>
        <begin position="162"/>
        <end position="180"/>
    </location>
</feature>
<dbReference type="Pfam" id="PF01925">
    <property type="entry name" value="TauE"/>
    <property type="match status" value="1"/>
</dbReference>
<evidence type="ECO:0000256" key="8">
    <source>
        <dbReference type="RuleBase" id="RU363041"/>
    </source>
</evidence>
<keyword evidence="3" id="KW-0813">Transport</keyword>
<feature type="transmembrane region" description="Helical" evidence="8">
    <location>
        <begin position="64"/>
        <end position="85"/>
    </location>
</feature>
<dbReference type="PANTHER" id="PTHR30269">
    <property type="entry name" value="TRANSMEMBRANE PROTEIN YFCA"/>
    <property type="match status" value="1"/>
</dbReference>
<evidence type="ECO:0000313" key="9">
    <source>
        <dbReference type="EMBL" id="ELY22351.1"/>
    </source>
</evidence>
<accession>L9UCI2</accession>
<dbReference type="PATRIC" id="fig|1204738.3.peg.1415"/>
<evidence type="ECO:0000256" key="1">
    <source>
        <dbReference type="ARBA" id="ARBA00004651"/>
    </source>
</evidence>
<organism evidence="9 10">
    <name type="scientific">Vreelandella titanicae BH1</name>
    <dbReference type="NCBI Taxonomy" id="1204738"/>
    <lineage>
        <taxon>Bacteria</taxon>
        <taxon>Pseudomonadati</taxon>
        <taxon>Pseudomonadota</taxon>
        <taxon>Gammaproteobacteria</taxon>
        <taxon>Oceanospirillales</taxon>
        <taxon>Halomonadaceae</taxon>
        <taxon>Vreelandella</taxon>
    </lineage>
</organism>
<dbReference type="EMBL" id="AOPO01000002">
    <property type="protein sequence ID" value="ELY22351.1"/>
    <property type="molecule type" value="Genomic_DNA"/>
</dbReference>
<dbReference type="Proteomes" id="UP000011651">
    <property type="component" value="Unassembled WGS sequence"/>
</dbReference>
<comment type="caution">
    <text evidence="9">The sequence shown here is derived from an EMBL/GenBank/DDBJ whole genome shotgun (WGS) entry which is preliminary data.</text>
</comment>
<evidence type="ECO:0000313" key="10">
    <source>
        <dbReference type="Proteomes" id="UP000011651"/>
    </source>
</evidence>
<feature type="transmembrane region" description="Helical" evidence="8">
    <location>
        <begin position="228"/>
        <end position="247"/>
    </location>
</feature>
<feature type="transmembrane region" description="Helical" evidence="8">
    <location>
        <begin position="259"/>
        <end position="277"/>
    </location>
</feature>
<feature type="transmembrane region" description="Helical" evidence="8">
    <location>
        <begin position="36"/>
        <end position="58"/>
    </location>
</feature>
<dbReference type="GO" id="GO:0005886">
    <property type="term" value="C:plasma membrane"/>
    <property type="evidence" value="ECO:0007669"/>
    <property type="project" value="UniProtKB-SubCell"/>
</dbReference>
<evidence type="ECO:0000256" key="7">
    <source>
        <dbReference type="ARBA" id="ARBA00023136"/>
    </source>
</evidence>
<feature type="transmembrane region" description="Helical" evidence="8">
    <location>
        <begin position="105"/>
        <end position="127"/>
    </location>
</feature>
<name>L9UCI2_9GAMM</name>